<dbReference type="PANTHER" id="PTHR46361">
    <property type="entry name" value="ELECTRON CARRIER/ PROTEIN DISULFIDE OXIDOREDUCTASE"/>
    <property type="match status" value="1"/>
</dbReference>
<feature type="domain" description="DUF547" evidence="1">
    <location>
        <begin position="125"/>
        <end position="252"/>
    </location>
</feature>
<dbReference type="Pfam" id="PF04784">
    <property type="entry name" value="DUF547"/>
    <property type="match status" value="1"/>
</dbReference>
<accession>A0A814H0U2</accession>
<comment type="caution">
    <text evidence="2">The sequence shown here is derived from an EMBL/GenBank/DDBJ whole genome shotgun (WGS) entry which is preliminary data.</text>
</comment>
<sequence>MSRATFRSNSTRPFYRVKVVNGMCSTPSIDGIENLHLLNVLNWSPLEDFSVQKSSLTIKDDNDAKLKNSYNAVQLSIELQKKMLNLKALFVDSSGHLVNYTQLRCSSVFSDLSDMAKYLTTINLDNVTENERKTFFINLYNVLTIHGIVSLNDLPKSVFDLNQFWKTTAYKIGPHIYSLDDIEHGILRGNKPHSNCTQRHFTYNDPRTRYAMRRCDPRIHFALNCGARSCPIISIYSSTNLEKALNMSTTSYCNAEIDIIPENAEIHLSKIFLWYKSDFGRTESEVLRWIANYIDEPKQSLLKTVLEQHGTKDGIHISYKIYDWMLNNHDGLISNAIDVDLCQ</sequence>
<dbReference type="InterPro" id="IPR006869">
    <property type="entry name" value="DUF547"/>
</dbReference>
<protein>
    <recommendedName>
        <fullName evidence="1">DUF547 domain-containing protein</fullName>
    </recommendedName>
</protein>
<dbReference type="Proteomes" id="UP000663852">
    <property type="component" value="Unassembled WGS sequence"/>
</dbReference>
<evidence type="ECO:0000313" key="3">
    <source>
        <dbReference type="Proteomes" id="UP000663852"/>
    </source>
</evidence>
<reference evidence="2" key="1">
    <citation type="submission" date="2021-02" db="EMBL/GenBank/DDBJ databases">
        <authorList>
            <person name="Nowell W R."/>
        </authorList>
    </citation>
    <scope>NUCLEOTIDE SEQUENCE</scope>
</reference>
<dbReference type="AlphaFoldDB" id="A0A814H0U2"/>
<evidence type="ECO:0000313" key="2">
    <source>
        <dbReference type="EMBL" id="CAF1003416.1"/>
    </source>
</evidence>
<proteinExistence type="predicted"/>
<evidence type="ECO:0000259" key="1">
    <source>
        <dbReference type="Pfam" id="PF04784"/>
    </source>
</evidence>
<name>A0A814H0U2_ADIRI</name>
<dbReference type="OrthoDB" id="418495at2759"/>
<gene>
    <name evidence="2" type="ORF">EDS130_LOCUS15001</name>
</gene>
<organism evidence="2 3">
    <name type="scientific">Adineta ricciae</name>
    <name type="common">Rotifer</name>
    <dbReference type="NCBI Taxonomy" id="249248"/>
    <lineage>
        <taxon>Eukaryota</taxon>
        <taxon>Metazoa</taxon>
        <taxon>Spiralia</taxon>
        <taxon>Gnathifera</taxon>
        <taxon>Rotifera</taxon>
        <taxon>Eurotatoria</taxon>
        <taxon>Bdelloidea</taxon>
        <taxon>Adinetida</taxon>
        <taxon>Adinetidae</taxon>
        <taxon>Adineta</taxon>
    </lineage>
</organism>
<dbReference type="PANTHER" id="PTHR46361:SF3">
    <property type="entry name" value="ELECTRON CARRIER_ PROTEIN DISULFIDE OXIDOREDUCTASE"/>
    <property type="match status" value="1"/>
</dbReference>
<dbReference type="EMBL" id="CAJNOJ010000062">
    <property type="protein sequence ID" value="CAF1003416.1"/>
    <property type="molecule type" value="Genomic_DNA"/>
</dbReference>